<comment type="function">
    <text evidence="9 10">Pectinolytic enzyme consist of four classes of enzymes: pectin lyase, polygalacturonase, pectin methylesterase and rhamnogalacturonase. Among pectinolytic enzymes, pectin lyase is the most important in depolymerization of pectin, since it cleaves internal glycosidic bonds of highly methylated pectins. Favors pectate, the anion, over pectin, the methyl ester.</text>
</comment>
<evidence type="ECO:0000256" key="11">
    <source>
        <dbReference type="SAM" id="MobiDB-lite"/>
    </source>
</evidence>
<dbReference type="Proteomes" id="UP000070328">
    <property type="component" value="Unassembled WGS sequence"/>
</dbReference>
<dbReference type="AlphaFoldDB" id="A0A135SH53"/>
<comment type="cofactor">
    <cofactor evidence="2 10">
        <name>Ca(2+)</name>
        <dbReference type="ChEBI" id="CHEBI:29108"/>
    </cofactor>
</comment>
<dbReference type="EMBL" id="JFBX01000568">
    <property type="protein sequence ID" value="KXH35226.1"/>
    <property type="molecule type" value="Genomic_DNA"/>
</dbReference>
<evidence type="ECO:0000256" key="8">
    <source>
        <dbReference type="ARBA" id="ARBA00023239"/>
    </source>
</evidence>
<evidence type="ECO:0000256" key="3">
    <source>
        <dbReference type="ARBA" id="ARBA00004613"/>
    </source>
</evidence>
<keyword evidence="5 10" id="KW-0964">Secreted</keyword>
<proteinExistence type="inferred from homology"/>
<comment type="subcellular location">
    <subcellularLocation>
        <location evidence="3 10">Secreted</location>
    </subcellularLocation>
</comment>
<comment type="catalytic activity">
    <reaction evidence="1 10">
        <text>Eliminative cleavage of (1-&gt;4)-alpha-D-galacturonan to give oligosaccharides with 4-deoxy-alpha-D-galact-4-enuronosyl groups at their non-reducing ends.</text>
        <dbReference type="EC" id="4.2.2.2"/>
    </reaction>
</comment>
<dbReference type="OrthoDB" id="441042at2759"/>
<keyword evidence="13" id="KW-1185">Reference proteome</keyword>
<dbReference type="Pfam" id="PF03211">
    <property type="entry name" value="Pectate_lyase"/>
    <property type="match status" value="1"/>
</dbReference>
<evidence type="ECO:0000256" key="7">
    <source>
        <dbReference type="ARBA" id="ARBA00022837"/>
    </source>
</evidence>
<evidence type="ECO:0000256" key="1">
    <source>
        <dbReference type="ARBA" id="ARBA00000695"/>
    </source>
</evidence>
<dbReference type="GO" id="GO:0005576">
    <property type="term" value="C:extracellular region"/>
    <property type="evidence" value="ECO:0007669"/>
    <property type="project" value="UniProtKB-SubCell"/>
</dbReference>
<evidence type="ECO:0000256" key="10">
    <source>
        <dbReference type="RuleBase" id="RU367009"/>
    </source>
</evidence>
<organism evidence="12 13">
    <name type="scientific">Colletotrichum simmondsii</name>
    <dbReference type="NCBI Taxonomy" id="703756"/>
    <lineage>
        <taxon>Eukaryota</taxon>
        <taxon>Fungi</taxon>
        <taxon>Dikarya</taxon>
        <taxon>Ascomycota</taxon>
        <taxon>Pezizomycotina</taxon>
        <taxon>Sordariomycetes</taxon>
        <taxon>Hypocreomycetidae</taxon>
        <taxon>Glomerellales</taxon>
        <taxon>Glomerellaceae</taxon>
        <taxon>Colletotrichum</taxon>
        <taxon>Colletotrichum acutatum species complex</taxon>
    </lineage>
</organism>
<evidence type="ECO:0000256" key="2">
    <source>
        <dbReference type="ARBA" id="ARBA00001913"/>
    </source>
</evidence>
<dbReference type="GO" id="GO:0030570">
    <property type="term" value="F:pectate lyase activity"/>
    <property type="evidence" value="ECO:0007669"/>
    <property type="project" value="UniProtKB-UniRule"/>
</dbReference>
<dbReference type="Gene3D" id="2.160.20.10">
    <property type="entry name" value="Single-stranded right-handed beta-helix, Pectin lyase-like"/>
    <property type="match status" value="1"/>
</dbReference>
<comment type="similarity">
    <text evidence="4 10">Belongs to the polysaccharide lyase 3 family.</text>
</comment>
<dbReference type="InterPro" id="IPR011050">
    <property type="entry name" value="Pectin_lyase_fold/virulence"/>
</dbReference>
<dbReference type="EC" id="4.2.2.2" evidence="10"/>
<accession>A0A135SH53</accession>
<feature type="region of interest" description="Disordered" evidence="11">
    <location>
        <begin position="42"/>
        <end position="72"/>
    </location>
</feature>
<evidence type="ECO:0000256" key="6">
    <source>
        <dbReference type="ARBA" id="ARBA00022729"/>
    </source>
</evidence>
<dbReference type="PANTHER" id="PTHR33407">
    <property type="entry name" value="PECTATE LYASE F-RELATED"/>
    <property type="match status" value="1"/>
</dbReference>
<keyword evidence="7 10" id="KW-0106">Calcium</keyword>
<protein>
    <recommendedName>
        <fullName evidence="10">Pectate lyase</fullName>
        <ecNumber evidence="10">4.2.2.2</ecNumber>
    </recommendedName>
</protein>
<reference evidence="12 13" key="1">
    <citation type="submission" date="2014-02" db="EMBL/GenBank/DDBJ databases">
        <title>The genome sequence of Colletotrichum simmondsii CBS122122.</title>
        <authorList>
            <person name="Baroncelli R."/>
            <person name="Thon M.R."/>
        </authorList>
    </citation>
    <scope>NUCLEOTIDE SEQUENCE [LARGE SCALE GENOMIC DNA]</scope>
    <source>
        <strain evidence="12 13">CBS122122</strain>
    </source>
</reference>
<name>A0A135SH53_9PEZI</name>
<evidence type="ECO:0000256" key="9">
    <source>
        <dbReference type="ARBA" id="ARBA00025679"/>
    </source>
</evidence>
<evidence type="ECO:0000256" key="5">
    <source>
        <dbReference type="ARBA" id="ARBA00022525"/>
    </source>
</evidence>
<gene>
    <name evidence="12" type="ORF">CSIM01_11180</name>
</gene>
<dbReference type="InterPro" id="IPR012334">
    <property type="entry name" value="Pectin_lyas_fold"/>
</dbReference>
<dbReference type="SUPFAM" id="SSF51126">
    <property type="entry name" value="Pectin lyase-like"/>
    <property type="match status" value="1"/>
</dbReference>
<dbReference type="GO" id="GO:0045490">
    <property type="term" value="P:pectin catabolic process"/>
    <property type="evidence" value="ECO:0007669"/>
    <property type="project" value="TreeGrafter"/>
</dbReference>
<dbReference type="PANTHER" id="PTHR33407:SF9">
    <property type="entry name" value="PECTATE LYASE F-RELATED"/>
    <property type="match status" value="1"/>
</dbReference>
<keyword evidence="6" id="KW-0732">Signal</keyword>
<dbReference type="InterPro" id="IPR004898">
    <property type="entry name" value="Pectate_lyase_PlyH/PlyE-like"/>
</dbReference>
<keyword evidence="8 10" id="KW-0456">Lyase</keyword>
<sequence>MTGLDVSSGSYVIRQLRSLESSESASAFSLLFALAQSAAIERRQQGDGPGGSADATQGDLGERPPPRFPFPVTKFPVPNETVVLKEAMYILPGQVFDGGMKRYERVEGSCNEQAGIFDPSVNSALIKEHILTMSTIAEGTDADAVFNLLPGSTIRNVIIGKHQAEGIHALGDAWVENGGTVFLLKECQADCVTVWWEDVCEDALTSKGLNTQLRVIGGGARNATDKIFQDNSLGGKYNITGFYADGFGTFYQSCGNCLNQSKRNATIQNVIALNGNRMGIINPNYGDEIRIKNTQLKDLKVMVDKEIANNMQTVPITVGTGPDQKYALYNETRDAITEWEGTVENSYEPEEPYEWLEAYWPDGFN</sequence>
<evidence type="ECO:0000313" key="12">
    <source>
        <dbReference type="EMBL" id="KXH35226.1"/>
    </source>
</evidence>
<comment type="caution">
    <text evidence="12">The sequence shown here is derived from an EMBL/GenBank/DDBJ whole genome shotgun (WGS) entry which is preliminary data.</text>
</comment>
<evidence type="ECO:0000313" key="13">
    <source>
        <dbReference type="Proteomes" id="UP000070328"/>
    </source>
</evidence>
<evidence type="ECO:0000256" key="4">
    <source>
        <dbReference type="ARBA" id="ARBA00006463"/>
    </source>
</evidence>